<protein>
    <recommendedName>
        <fullName evidence="4">Siderophore biosynthesis enzyme</fullName>
    </recommendedName>
</protein>
<keyword evidence="3" id="KW-1185">Reference proteome</keyword>
<accession>A0A9P4VSY6</accession>
<feature type="signal peptide" evidence="1">
    <location>
        <begin position="1"/>
        <end position="19"/>
    </location>
</feature>
<dbReference type="AlphaFoldDB" id="A0A9P4VSY6"/>
<organism evidence="2 3">
    <name type="scientific">Patellaria atrata CBS 101060</name>
    <dbReference type="NCBI Taxonomy" id="1346257"/>
    <lineage>
        <taxon>Eukaryota</taxon>
        <taxon>Fungi</taxon>
        <taxon>Dikarya</taxon>
        <taxon>Ascomycota</taxon>
        <taxon>Pezizomycotina</taxon>
        <taxon>Dothideomycetes</taxon>
        <taxon>Dothideomycetes incertae sedis</taxon>
        <taxon>Patellariales</taxon>
        <taxon>Patellariaceae</taxon>
        <taxon>Patellaria</taxon>
    </lineage>
</organism>
<dbReference type="Proteomes" id="UP000799429">
    <property type="component" value="Unassembled WGS sequence"/>
</dbReference>
<sequence>MRNPSILLTLLSLPLLSLARTDLEGCISSETVAFGGASLIWYVPDTGEICAFLDCGGGRAPPKTTVPGCPQYAGSATYSPSFLPDFQAAETTASSLSAASSSAHLVSPPITFVPLPTSALGDFSSEIQDLSSEAAAVSSEIGDLSSSGAAAVSSFVSGGLGSLSEAATTTGESAASGTETVTAPTGGAAAGGARGGVLGVVMGVVAWIVV</sequence>
<evidence type="ECO:0000313" key="2">
    <source>
        <dbReference type="EMBL" id="KAF2839039.1"/>
    </source>
</evidence>
<dbReference type="EMBL" id="MU006095">
    <property type="protein sequence ID" value="KAF2839039.1"/>
    <property type="molecule type" value="Genomic_DNA"/>
</dbReference>
<proteinExistence type="predicted"/>
<reference evidence="2" key="1">
    <citation type="journal article" date="2020" name="Stud. Mycol.">
        <title>101 Dothideomycetes genomes: a test case for predicting lifestyles and emergence of pathogens.</title>
        <authorList>
            <person name="Haridas S."/>
            <person name="Albert R."/>
            <person name="Binder M."/>
            <person name="Bloem J."/>
            <person name="Labutti K."/>
            <person name="Salamov A."/>
            <person name="Andreopoulos B."/>
            <person name="Baker S."/>
            <person name="Barry K."/>
            <person name="Bills G."/>
            <person name="Bluhm B."/>
            <person name="Cannon C."/>
            <person name="Castanera R."/>
            <person name="Culley D."/>
            <person name="Daum C."/>
            <person name="Ezra D."/>
            <person name="Gonzalez J."/>
            <person name="Henrissat B."/>
            <person name="Kuo A."/>
            <person name="Liang C."/>
            <person name="Lipzen A."/>
            <person name="Lutzoni F."/>
            <person name="Magnuson J."/>
            <person name="Mondo S."/>
            <person name="Nolan M."/>
            <person name="Ohm R."/>
            <person name="Pangilinan J."/>
            <person name="Park H.-J."/>
            <person name="Ramirez L."/>
            <person name="Alfaro M."/>
            <person name="Sun H."/>
            <person name="Tritt A."/>
            <person name="Yoshinaga Y."/>
            <person name="Zwiers L.-H."/>
            <person name="Turgeon B."/>
            <person name="Goodwin S."/>
            <person name="Spatafora J."/>
            <person name="Crous P."/>
            <person name="Grigoriev I."/>
        </authorList>
    </citation>
    <scope>NUCLEOTIDE SEQUENCE</scope>
    <source>
        <strain evidence="2">CBS 101060</strain>
    </source>
</reference>
<evidence type="ECO:0000256" key="1">
    <source>
        <dbReference type="SAM" id="SignalP"/>
    </source>
</evidence>
<evidence type="ECO:0008006" key="4">
    <source>
        <dbReference type="Google" id="ProtNLM"/>
    </source>
</evidence>
<feature type="chain" id="PRO_5040205869" description="Siderophore biosynthesis enzyme" evidence="1">
    <location>
        <begin position="20"/>
        <end position="210"/>
    </location>
</feature>
<name>A0A9P4VSY6_9PEZI</name>
<evidence type="ECO:0000313" key="3">
    <source>
        <dbReference type="Proteomes" id="UP000799429"/>
    </source>
</evidence>
<comment type="caution">
    <text evidence="2">The sequence shown here is derived from an EMBL/GenBank/DDBJ whole genome shotgun (WGS) entry which is preliminary data.</text>
</comment>
<dbReference type="OrthoDB" id="3942074at2759"/>
<keyword evidence="1" id="KW-0732">Signal</keyword>
<gene>
    <name evidence="2" type="ORF">M501DRAFT_1016135</name>
</gene>